<gene>
    <name evidence="4" type="ordered locus">SYNW0137</name>
</gene>
<accession>Q7U9W5</accession>
<dbReference type="PANTHER" id="PTHR11014">
    <property type="entry name" value="PEPTIDASE M20 FAMILY MEMBER"/>
    <property type="match status" value="1"/>
</dbReference>
<feature type="binding site" evidence="2">
    <location>
        <position position="360"/>
    </location>
    <ligand>
        <name>Mn(2+)</name>
        <dbReference type="ChEBI" id="CHEBI:29035"/>
        <label>2</label>
    </ligand>
</feature>
<dbReference type="NCBIfam" id="TIGR01891">
    <property type="entry name" value="amidohydrolases"/>
    <property type="match status" value="1"/>
</dbReference>
<dbReference type="PANTHER" id="PTHR11014:SF63">
    <property type="entry name" value="METALLOPEPTIDASE, PUTATIVE (AFU_ORTHOLOGUE AFUA_6G09600)-RELATED"/>
    <property type="match status" value="1"/>
</dbReference>
<feature type="domain" description="Peptidase M20 dimerisation" evidence="3">
    <location>
        <begin position="185"/>
        <end position="263"/>
    </location>
</feature>
<dbReference type="GO" id="GO:0050118">
    <property type="term" value="F:N-acetyldiaminopimelate deacetylase activity"/>
    <property type="evidence" value="ECO:0007669"/>
    <property type="project" value="UniProtKB-ARBA"/>
</dbReference>
<dbReference type="InterPro" id="IPR002933">
    <property type="entry name" value="Peptidase_M20"/>
</dbReference>
<evidence type="ECO:0000256" key="1">
    <source>
        <dbReference type="ARBA" id="ARBA00022801"/>
    </source>
</evidence>
<dbReference type="Gene3D" id="3.40.630.10">
    <property type="entry name" value="Zn peptidases"/>
    <property type="match status" value="1"/>
</dbReference>
<dbReference type="GO" id="GO:0046872">
    <property type="term" value="F:metal ion binding"/>
    <property type="evidence" value="ECO:0007669"/>
    <property type="project" value="UniProtKB-KW"/>
</dbReference>
<dbReference type="STRING" id="84588.SYNW0137"/>
<dbReference type="RefSeq" id="WP_011127014.1">
    <property type="nucleotide sequence ID" value="NC_005070.1"/>
</dbReference>
<dbReference type="SUPFAM" id="SSF53187">
    <property type="entry name" value="Zn-dependent exopeptidases"/>
    <property type="match status" value="1"/>
</dbReference>
<keyword evidence="2" id="KW-0479">Metal-binding</keyword>
<dbReference type="FunFam" id="3.30.70.360:FF:000001">
    <property type="entry name" value="N-acetyldiaminopimelate deacetylase"/>
    <property type="match status" value="1"/>
</dbReference>
<dbReference type="eggNOG" id="COG1473">
    <property type="taxonomic scope" value="Bacteria"/>
</dbReference>
<dbReference type="AlphaFoldDB" id="Q7U9W5"/>
<dbReference type="PIRSF" id="PIRSF005962">
    <property type="entry name" value="Pept_M20D_amidohydro"/>
    <property type="match status" value="1"/>
</dbReference>
<organism evidence="4 5">
    <name type="scientific">Parasynechococcus marenigrum (strain WH8102)</name>
    <dbReference type="NCBI Taxonomy" id="84588"/>
    <lineage>
        <taxon>Bacteria</taxon>
        <taxon>Bacillati</taxon>
        <taxon>Cyanobacteriota</taxon>
        <taxon>Cyanophyceae</taxon>
        <taxon>Synechococcales</taxon>
        <taxon>Prochlorococcaceae</taxon>
        <taxon>Parasynechococcus</taxon>
        <taxon>Parasynechococcus marenigrum</taxon>
    </lineage>
</organism>
<dbReference type="CDD" id="cd08014">
    <property type="entry name" value="M20_Acy1-like"/>
    <property type="match status" value="1"/>
</dbReference>
<keyword evidence="5" id="KW-1185">Reference proteome</keyword>
<dbReference type="InterPro" id="IPR011650">
    <property type="entry name" value="Peptidase_M20_dimer"/>
</dbReference>
<dbReference type="KEGG" id="syw:SYNW0137"/>
<sequence>MLDHELLNGLDQALPELIELRRHLHAHPELSGEEHQTAALVAGELRACGWRVQEGVGRTGVVAEAGPLDGPTVGLRVDMDALPVEERTGLSFASTRQGVMHACGHDLHTCIGLGVARLLGAREELPFRVRLLFQPAEELAQGAVWMRDAGATDGLNALFGVHVVPNLPGGSVGIRRGCLTAAAGELEIQIQGEGGHGARPHQAVDAIWLAARVVTELQQAISRRLDALQPVVISFGRVEGGRAFNVIADRVRLLGTVRCLDLDLHGRLPAWIDNTVQAICRSGGGEAEVSYRCIAPPVHNDPGLTDLMEGRAVQLLGRDQVLPVDLPSLGAEDFAELLRDVPGTMLRLGVAGPDGCAPLHHGRFQLDERALGVGIQVLTATLLEWMEVQSV</sequence>
<dbReference type="Gene3D" id="3.30.70.360">
    <property type="match status" value="1"/>
</dbReference>
<feature type="binding site" evidence="2">
    <location>
        <position position="162"/>
    </location>
    <ligand>
        <name>Mn(2+)</name>
        <dbReference type="ChEBI" id="CHEBI:29035"/>
        <label>2</label>
    </ligand>
</feature>
<dbReference type="Proteomes" id="UP000001422">
    <property type="component" value="Chromosome"/>
</dbReference>
<keyword evidence="2" id="KW-0464">Manganese</keyword>
<feature type="binding site" evidence="2">
    <location>
        <position position="105"/>
    </location>
    <ligand>
        <name>Mn(2+)</name>
        <dbReference type="ChEBI" id="CHEBI:29035"/>
        <label>2</label>
    </ligand>
</feature>
<dbReference type="InterPro" id="IPR017439">
    <property type="entry name" value="Amidohydrolase"/>
</dbReference>
<dbReference type="SUPFAM" id="SSF55031">
    <property type="entry name" value="Bacterial exopeptidase dimerisation domain"/>
    <property type="match status" value="1"/>
</dbReference>
<feature type="binding site" evidence="2">
    <location>
        <position position="138"/>
    </location>
    <ligand>
        <name>Mn(2+)</name>
        <dbReference type="ChEBI" id="CHEBI:29035"/>
        <label>2</label>
    </ligand>
</feature>
<protein>
    <submittedName>
        <fullName evidence="4">Zinc metallopeptidase M20/M25/M40 family</fullName>
    </submittedName>
</protein>
<comment type="cofactor">
    <cofactor evidence="2">
        <name>Mn(2+)</name>
        <dbReference type="ChEBI" id="CHEBI:29035"/>
    </cofactor>
    <text evidence="2">The Mn(2+) ion enhances activity.</text>
</comment>
<evidence type="ECO:0000313" key="5">
    <source>
        <dbReference type="Proteomes" id="UP000001422"/>
    </source>
</evidence>
<name>Q7U9W5_PARMW</name>
<dbReference type="EMBL" id="BX569689">
    <property type="protein sequence ID" value="CAE06652.1"/>
    <property type="molecule type" value="Genomic_DNA"/>
</dbReference>
<dbReference type="HOGENOM" id="CLU_023257_0_1_3"/>
<dbReference type="InterPro" id="IPR036264">
    <property type="entry name" value="Bact_exopeptidase_dim_dom"/>
</dbReference>
<proteinExistence type="predicted"/>
<dbReference type="GO" id="GO:0019877">
    <property type="term" value="P:diaminopimelate biosynthetic process"/>
    <property type="evidence" value="ECO:0007669"/>
    <property type="project" value="UniProtKB-ARBA"/>
</dbReference>
<evidence type="ECO:0000256" key="2">
    <source>
        <dbReference type="PIRSR" id="PIRSR005962-1"/>
    </source>
</evidence>
<dbReference type="Pfam" id="PF07687">
    <property type="entry name" value="M20_dimer"/>
    <property type="match status" value="1"/>
</dbReference>
<evidence type="ECO:0000313" key="4">
    <source>
        <dbReference type="EMBL" id="CAE06652.1"/>
    </source>
</evidence>
<reference evidence="4 5" key="1">
    <citation type="journal article" date="2003" name="Nature">
        <title>The genome of a motile marine Synechococcus.</title>
        <authorList>
            <person name="Palenik B."/>
            <person name="Brahamsha B."/>
            <person name="Larimer F."/>
            <person name="Land M."/>
            <person name="Hauser L."/>
            <person name="Chain P."/>
            <person name="Lamerdin J."/>
            <person name="Regala W."/>
            <person name="Allen E.A."/>
            <person name="McCarren J."/>
            <person name="Paulsen I."/>
            <person name="Dufresne A."/>
            <person name="Partensky F."/>
            <person name="Webb E."/>
            <person name="Waterbury J."/>
        </authorList>
    </citation>
    <scope>NUCLEOTIDE SEQUENCE [LARGE SCALE GENOMIC DNA]</scope>
    <source>
        <strain evidence="4 5">WH8102</strain>
    </source>
</reference>
<evidence type="ECO:0000259" key="3">
    <source>
        <dbReference type="Pfam" id="PF07687"/>
    </source>
</evidence>
<dbReference type="Pfam" id="PF01546">
    <property type="entry name" value="Peptidase_M20"/>
    <property type="match status" value="1"/>
</dbReference>
<feature type="binding site" evidence="2">
    <location>
        <position position="103"/>
    </location>
    <ligand>
        <name>Mn(2+)</name>
        <dbReference type="ChEBI" id="CHEBI:29035"/>
        <label>2</label>
    </ligand>
</feature>
<keyword evidence="1" id="KW-0378">Hydrolase</keyword>